<keyword evidence="3" id="KW-1185">Reference proteome</keyword>
<comment type="caution">
    <text evidence="2">The sequence shown here is derived from an EMBL/GenBank/DDBJ whole genome shotgun (WGS) entry which is preliminary data.</text>
</comment>
<gene>
    <name evidence="2" type="ORF">GQ43DRAFT_231041</name>
</gene>
<dbReference type="EMBL" id="ML994303">
    <property type="protein sequence ID" value="KAF2196930.1"/>
    <property type="molecule type" value="Genomic_DNA"/>
</dbReference>
<organism evidence="2 3">
    <name type="scientific">Delitschia confertaspora ATCC 74209</name>
    <dbReference type="NCBI Taxonomy" id="1513339"/>
    <lineage>
        <taxon>Eukaryota</taxon>
        <taxon>Fungi</taxon>
        <taxon>Dikarya</taxon>
        <taxon>Ascomycota</taxon>
        <taxon>Pezizomycotina</taxon>
        <taxon>Dothideomycetes</taxon>
        <taxon>Pleosporomycetidae</taxon>
        <taxon>Pleosporales</taxon>
        <taxon>Delitschiaceae</taxon>
        <taxon>Delitschia</taxon>
    </lineage>
</organism>
<feature type="region of interest" description="Disordered" evidence="1">
    <location>
        <begin position="108"/>
        <end position="138"/>
    </location>
</feature>
<sequence length="138" mass="16003">MHFQIPPSPGHYMTLLCTYLNLDAIDWQKEARLICTATVVELSIVLIMTYLDKHYEFGRTRESTFAPPEWISELIEKYIVRFVSRNDSYRRSGPIGSVSRSVLWHELEEPDCDDGVEGNDEEENGEEDEGEVDEEDKE</sequence>
<proteinExistence type="predicted"/>
<dbReference type="Proteomes" id="UP000799536">
    <property type="component" value="Unassembled WGS sequence"/>
</dbReference>
<evidence type="ECO:0000313" key="2">
    <source>
        <dbReference type="EMBL" id="KAF2196930.1"/>
    </source>
</evidence>
<dbReference type="AlphaFoldDB" id="A0A9P4JCV0"/>
<evidence type="ECO:0000313" key="3">
    <source>
        <dbReference type="Proteomes" id="UP000799536"/>
    </source>
</evidence>
<name>A0A9P4JCV0_9PLEO</name>
<reference evidence="2" key="1">
    <citation type="journal article" date="2020" name="Stud. Mycol.">
        <title>101 Dothideomycetes genomes: a test case for predicting lifestyles and emergence of pathogens.</title>
        <authorList>
            <person name="Haridas S."/>
            <person name="Albert R."/>
            <person name="Binder M."/>
            <person name="Bloem J."/>
            <person name="Labutti K."/>
            <person name="Salamov A."/>
            <person name="Andreopoulos B."/>
            <person name="Baker S."/>
            <person name="Barry K."/>
            <person name="Bills G."/>
            <person name="Bluhm B."/>
            <person name="Cannon C."/>
            <person name="Castanera R."/>
            <person name="Culley D."/>
            <person name="Daum C."/>
            <person name="Ezra D."/>
            <person name="Gonzalez J."/>
            <person name="Henrissat B."/>
            <person name="Kuo A."/>
            <person name="Liang C."/>
            <person name="Lipzen A."/>
            <person name="Lutzoni F."/>
            <person name="Magnuson J."/>
            <person name="Mondo S."/>
            <person name="Nolan M."/>
            <person name="Ohm R."/>
            <person name="Pangilinan J."/>
            <person name="Park H.-J."/>
            <person name="Ramirez L."/>
            <person name="Alfaro M."/>
            <person name="Sun H."/>
            <person name="Tritt A."/>
            <person name="Yoshinaga Y."/>
            <person name="Zwiers L.-H."/>
            <person name="Turgeon B."/>
            <person name="Goodwin S."/>
            <person name="Spatafora J."/>
            <person name="Crous P."/>
            <person name="Grigoriev I."/>
        </authorList>
    </citation>
    <scope>NUCLEOTIDE SEQUENCE</scope>
    <source>
        <strain evidence="2">ATCC 74209</strain>
    </source>
</reference>
<protein>
    <submittedName>
        <fullName evidence="2">Uncharacterized protein</fullName>
    </submittedName>
</protein>
<evidence type="ECO:0000256" key="1">
    <source>
        <dbReference type="SAM" id="MobiDB-lite"/>
    </source>
</evidence>
<accession>A0A9P4JCV0</accession>